<evidence type="ECO:0000259" key="13">
    <source>
        <dbReference type="Pfam" id="PF00593"/>
    </source>
</evidence>
<sequence length="785" mass="87639">MNKILMLAISLVSVFTYAQKAHNGQIVDEKNNPLVGATIQSQSNSNNAVISNTEGRFSITLDNNKTVIIKYMGFMSVVQELTVSNNIIKLIKNDEILEEIVISASREKQRRKEVPASISVISAKDITETKALGIDQLVNDVSGVIMSTSRAASNEQHFMSVRSPISTKSLFLYVEDGLPIRPTAVFNHNALLEMNDVAFSRVEVLKGPASSIYGSEAIGGSFNFLTKNPTRDFTGGVGFQTNDLGLTRYDVELSQYAGDNIGFYLGVQSVKREDGPLEHSDYEKFALTFKNVNHLSTTLNWTNFFNIIDYRSDMSGSLSEADYTGGNFESDQTFTERVAFAFRFRSTLDKRWNMNNKTTLNFAFRKNDMDQNPSFRVIQGRDRNTRQLTGAGTGEINSNEFISYVGLLQHKIDFGFANSSLIVGASADFSPQRYQAETIDVIVDTATGQNIDFTLNEGDFILNYDADIFNYAGYFQYEINPTEALKLTAALRYDGFKYDYNNLSPNVGGPLDSKNTYNNVSPKLGVNYNFSKNVGVFANYSNGFTPPQTSSLYRNSLVGVGGEVFDLKPSNYNNYEIGTYFSLASKITGDIAFYVLDGDDTLVTLRDENDEFFNANAGKTRSYGIEYGITYKPIDEVTISHNGTYAKHRYIEFSTNAGSTLFDLSDTDRETAPSLSGNSKIIYKPNYAKGLLVSLTHELIGAYNTSFENQIDNQDGTFSTAAYDGHSIFNALVSYNFKHFEVWGHALNLFDELYSTRASYNRFSSQNTYTIGNPRAFHFGIKYKF</sequence>
<dbReference type="Gene3D" id="2.60.40.1120">
    <property type="entry name" value="Carboxypeptidase-like, regulatory domain"/>
    <property type="match status" value="1"/>
</dbReference>
<dbReference type="InterPro" id="IPR036942">
    <property type="entry name" value="Beta-barrel_TonB_sf"/>
</dbReference>
<dbReference type="STRING" id="870482.SAMN04487987_102291"/>
<proteinExistence type="inferred from homology"/>
<dbReference type="AlphaFoldDB" id="A0A1I1NGL7"/>
<dbReference type="GO" id="GO:0015344">
    <property type="term" value="F:siderophore uptake transmembrane transporter activity"/>
    <property type="evidence" value="ECO:0007669"/>
    <property type="project" value="TreeGrafter"/>
</dbReference>
<keyword evidence="8 15" id="KW-0675">Receptor</keyword>
<dbReference type="PROSITE" id="PS52016">
    <property type="entry name" value="TONB_DEPENDENT_REC_3"/>
    <property type="match status" value="1"/>
</dbReference>
<keyword evidence="16" id="KW-1185">Reference proteome</keyword>
<dbReference type="PANTHER" id="PTHR30069">
    <property type="entry name" value="TONB-DEPENDENT OUTER MEMBRANE RECEPTOR"/>
    <property type="match status" value="1"/>
</dbReference>
<evidence type="ECO:0000313" key="15">
    <source>
        <dbReference type="EMBL" id="SFC96779.1"/>
    </source>
</evidence>
<evidence type="ECO:0000256" key="9">
    <source>
        <dbReference type="ARBA" id="ARBA00023237"/>
    </source>
</evidence>
<evidence type="ECO:0000256" key="11">
    <source>
        <dbReference type="RuleBase" id="RU003357"/>
    </source>
</evidence>
<dbReference type="CDD" id="cd01347">
    <property type="entry name" value="ligand_gated_channel"/>
    <property type="match status" value="1"/>
</dbReference>
<protein>
    <submittedName>
        <fullName evidence="15">Outer membrane receptor proteins, mostly Fe transport</fullName>
    </submittedName>
</protein>
<reference evidence="16" key="1">
    <citation type="submission" date="2016-10" db="EMBL/GenBank/DDBJ databases">
        <authorList>
            <person name="Varghese N."/>
            <person name="Submissions S."/>
        </authorList>
    </citation>
    <scope>NUCLEOTIDE SEQUENCE [LARGE SCALE GENOMIC DNA]</scope>
    <source>
        <strain evidence="16">DSM 25730</strain>
    </source>
</reference>
<evidence type="ECO:0000256" key="1">
    <source>
        <dbReference type="ARBA" id="ARBA00004571"/>
    </source>
</evidence>
<dbReference type="Proteomes" id="UP000199439">
    <property type="component" value="Unassembled WGS sequence"/>
</dbReference>
<keyword evidence="5 12" id="KW-0732">Signal</keyword>
<dbReference type="GO" id="GO:0044718">
    <property type="term" value="P:siderophore transmembrane transport"/>
    <property type="evidence" value="ECO:0007669"/>
    <property type="project" value="TreeGrafter"/>
</dbReference>
<organism evidence="15 16">
    <name type="scientific">Algibacter pectinivorans</name>
    <dbReference type="NCBI Taxonomy" id="870482"/>
    <lineage>
        <taxon>Bacteria</taxon>
        <taxon>Pseudomonadati</taxon>
        <taxon>Bacteroidota</taxon>
        <taxon>Flavobacteriia</taxon>
        <taxon>Flavobacteriales</taxon>
        <taxon>Flavobacteriaceae</taxon>
        <taxon>Algibacter</taxon>
    </lineage>
</organism>
<keyword evidence="2 10" id="KW-0813">Transport</keyword>
<evidence type="ECO:0000259" key="14">
    <source>
        <dbReference type="Pfam" id="PF07715"/>
    </source>
</evidence>
<keyword evidence="3 10" id="KW-1134">Transmembrane beta strand</keyword>
<evidence type="ECO:0000256" key="10">
    <source>
        <dbReference type="PROSITE-ProRule" id="PRU01360"/>
    </source>
</evidence>
<dbReference type="InterPro" id="IPR037066">
    <property type="entry name" value="Plug_dom_sf"/>
</dbReference>
<dbReference type="RefSeq" id="WP_092849463.1">
    <property type="nucleotide sequence ID" value="NZ_FOMI01000002.1"/>
</dbReference>
<feature type="chain" id="PRO_5011486826" evidence="12">
    <location>
        <begin position="19"/>
        <end position="785"/>
    </location>
</feature>
<dbReference type="SUPFAM" id="SSF49464">
    <property type="entry name" value="Carboxypeptidase regulatory domain-like"/>
    <property type="match status" value="1"/>
</dbReference>
<dbReference type="InterPro" id="IPR000531">
    <property type="entry name" value="Beta-barrel_TonB"/>
</dbReference>
<dbReference type="PANTHER" id="PTHR30069:SF29">
    <property type="entry name" value="HEMOGLOBIN AND HEMOGLOBIN-HAPTOGLOBIN-BINDING PROTEIN 1-RELATED"/>
    <property type="match status" value="1"/>
</dbReference>
<name>A0A1I1NGL7_9FLAO</name>
<dbReference type="GO" id="GO:0009279">
    <property type="term" value="C:cell outer membrane"/>
    <property type="evidence" value="ECO:0007669"/>
    <property type="project" value="UniProtKB-SubCell"/>
</dbReference>
<dbReference type="InterPro" id="IPR008969">
    <property type="entry name" value="CarboxyPept-like_regulatory"/>
</dbReference>
<dbReference type="InterPro" id="IPR010917">
    <property type="entry name" value="TonB_rcpt_CS"/>
</dbReference>
<evidence type="ECO:0000256" key="8">
    <source>
        <dbReference type="ARBA" id="ARBA00023170"/>
    </source>
</evidence>
<evidence type="ECO:0000256" key="4">
    <source>
        <dbReference type="ARBA" id="ARBA00022692"/>
    </source>
</evidence>
<keyword evidence="7 10" id="KW-0472">Membrane</keyword>
<keyword evidence="9 10" id="KW-0998">Cell outer membrane</keyword>
<dbReference type="Pfam" id="PF13715">
    <property type="entry name" value="CarbopepD_reg_2"/>
    <property type="match status" value="1"/>
</dbReference>
<evidence type="ECO:0000256" key="6">
    <source>
        <dbReference type="ARBA" id="ARBA00023077"/>
    </source>
</evidence>
<dbReference type="EMBL" id="FOMI01000002">
    <property type="protein sequence ID" value="SFC96779.1"/>
    <property type="molecule type" value="Genomic_DNA"/>
</dbReference>
<keyword evidence="6 11" id="KW-0798">TonB box</keyword>
<comment type="subcellular location">
    <subcellularLocation>
        <location evidence="1 10">Cell outer membrane</location>
        <topology evidence="1 10">Multi-pass membrane protein</topology>
    </subcellularLocation>
</comment>
<feature type="signal peptide" evidence="12">
    <location>
        <begin position="1"/>
        <end position="18"/>
    </location>
</feature>
<dbReference type="Pfam" id="PF00593">
    <property type="entry name" value="TonB_dep_Rec_b-barrel"/>
    <property type="match status" value="1"/>
</dbReference>
<dbReference type="OrthoDB" id="9782587at2"/>
<evidence type="ECO:0000313" key="16">
    <source>
        <dbReference type="Proteomes" id="UP000199439"/>
    </source>
</evidence>
<evidence type="ECO:0000256" key="2">
    <source>
        <dbReference type="ARBA" id="ARBA00022448"/>
    </source>
</evidence>
<evidence type="ECO:0000256" key="5">
    <source>
        <dbReference type="ARBA" id="ARBA00022729"/>
    </source>
</evidence>
<dbReference type="Pfam" id="PF07715">
    <property type="entry name" value="Plug"/>
    <property type="match status" value="1"/>
</dbReference>
<evidence type="ECO:0000256" key="7">
    <source>
        <dbReference type="ARBA" id="ARBA00023136"/>
    </source>
</evidence>
<evidence type="ECO:0000256" key="12">
    <source>
        <dbReference type="SAM" id="SignalP"/>
    </source>
</evidence>
<feature type="domain" description="TonB-dependent receptor-like beta-barrel" evidence="13">
    <location>
        <begin position="295"/>
        <end position="749"/>
    </location>
</feature>
<dbReference type="Gene3D" id="2.40.170.20">
    <property type="entry name" value="TonB-dependent receptor, beta-barrel domain"/>
    <property type="match status" value="1"/>
</dbReference>
<dbReference type="SUPFAM" id="SSF56935">
    <property type="entry name" value="Porins"/>
    <property type="match status" value="1"/>
</dbReference>
<dbReference type="InterPro" id="IPR012910">
    <property type="entry name" value="Plug_dom"/>
</dbReference>
<evidence type="ECO:0000256" key="3">
    <source>
        <dbReference type="ARBA" id="ARBA00022452"/>
    </source>
</evidence>
<dbReference type="PROSITE" id="PS01156">
    <property type="entry name" value="TONB_DEPENDENT_REC_2"/>
    <property type="match status" value="1"/>
</dbReference>
<dbReference type="InterPro" id="IPR039426">
    <property type="entry name" value="TonB-dep_rcpt-like"/>
</dbReference>
<feature type="domain" description="TonB-dependent receptor plug" evidence="14">
    <location>
        <begin position="111"/>
        <end position="220"/>
    </location>
</feature>
<keyword evidence="4 10" id="KW-0812">Transmembrane</keyword>
<dbReference type="Gene3D" id="2.170.130.10">
    <property type="entry name" value="TonB-dependent receptor, plug domain"/>
    <property type="match status" value="1"/>
</dbReference>
<accession>A0A1I1NGL7</accession>
<comment type="similarity">
    <text evidence="10 11">Belongs to the TonB-dependent receptor family.</text>
</comment>
<gene>
    <name evidence="15" type="ORF">SAMN04487987_102291</name>
</gene>